<feature type="non-terminal residue" evidence="2">
    <location>
        <position position="39"/>
    </location>
</feature>
<keyword evidence="1" id="KW-0472">Membrane</keyword>
<evidence type="ECO:0000256" key="1">
    <source>
        <dbReference type="SAM" id="Phobius"/>
    </source>
</evidence>
<accession>A0A0P6VBD3</accession>
<dbReference type="EMBL" id="JFAQ01000325">
    <property type="protein sequence ID" value="KPL47341.1"/>
    <property type="molecule type" value="Genomic_DNA"/>
</dbReference>
<dbReference type="AlphaFoldDB" id="A0A0P6VBD3"/>
<name>A0A0P6VBD3_9XANT</name>
<reference evidence="2 3" key="1">
    <citation type="submission" date="2014-02" db="EMBL/GenBank/DDBJ databases">
        <title>Genome sequence of Xanthomonas axonopodis DSM 3585 (T).</title>
        <authorList>
            <person name="Midha S."/>
            <person name="Patil P.B."/>
        </authorList>
    </citation>
    <scope>NUCLEOTIDE SEQUENCE [LARGE SCALE GENOMIC DNA]</scope>
    <source>
        <strain evidence="2 3">DSM 3585</strain>
    </source>
</reference>
<keyword evidence="1" id="KW-0812">Transmembrane</keyword>
<evidence type="ECO:0000313" key="2">
    <source>
        <dbReference type="EMBL" id="KPL47341.1"/>
    </source>
</evidence>
<organism evidence="2 3">
    <name type="scientific">Xanthomonas axonopodis</name>
    <dbReference type="NCBI Taxonomy" id="53413"/>
    <lineage>
        <taxon>Bacteria</taxon>
        <taxon>Pseudomonadati</taxon>
        <taxon>Pseudomonadota</taxon>
        <taxon>Gammaproteobacteria</taxon>
        <taxon>Lysobacterales</taxon>
        <taxon>Lysobacteraceae</taxon>
        <taxon>Xanthomonas</taxon>
    </lineage>
</organism>
<proteinExistence type="predicted"/>
<keyword evidence="1" id="KW-1133">Transmembrane helix</keyword>
<comment type="caution">
    <text evidence="2">The sequence shown here is derived from an EMBL/GenBank/DDBJ whole genome shotgun (WGS) entry which is preliminary data.</text>
</comment>
<evidence type="ECO:0000313" key="3">
    <source>
        <dbReference type="Proteomes" id="UP000054035"/>
    </source>
</evidence>
<protein>
    <submittedName>
        <fullName evidence="2">Membrane protein</fullName>
    </submittedName>
</protein>
<sequence length="39" mass="4093">MATTERAPRYMGLIAATVFVLALAGFGVTLPGYLQASHP</sequence>
<dbReference type="Proteomes" id="UP000054035">
    <property type="component" value="Unassembled WGS sequence"/>
</dbReference>
<feature type="transmembrane region" description="Helical" evidence="1">
    <location>
        <begin position="12"/>
        <end position="34"/>
    </location>
</feature>
<gene>
    <name evidence="2" type="ORF">XAXN_20480</name>
</gene>